<evidence type="ECO:0000259" key="7">
    <source>
        <dbReference type="PROSITE" id="PS50262"/>
    </source>
</evidence>
<dbReference type="Gene3D" id="1.20.1070.10">
    <property type="entry name" value="Rhodopsin 7-helix transmembrane proteins"/>
    <property type="match status" value="1"/>
</dbReference>
<evidence type="ECO:0000256" key="1">
    <source>
        <dbReference type="ARBA" id="ARBA00004370"/>
    </source>
</evidence>
<keyword evidence="3" id="KW-0732">Signal</keyword>
<evidence type="ECO:0000256" key="6">
    <source>
        <dbReference type="SAM" id="Phobius"/>
    </source>
</evidence>
<dbReference type="Pfam" id="PF13517">
    <property type="entry name" value="FG-GAP_3"/>
    <property type="match status" value="3"/>
</dbReference>
<dbReference type="InterPro" id="IPR017452">
    <property type="entry name" value="GPCR_Rhodpsn_7TM"/>
</dbReference>
<dbReference type="SUPFAM" id="SSF81321">
    <property type="entry name" value="Family A G protein-coupled receptor-like"/>
    <property type="match status" value="1"/>
</dbReference>
<keyword evidence="2 6" id="KW-0812">Transmembrane</keyword>
<keyword evidence="4 6" id="KW-1133">Transmembrane helix</keyword>
<gene>
    <name evidence="8" type="ORF">BJG266_LOCUS46697</name>
    <name evidence="9" type="ORF">QVE165_LOCUS63730</name>
</gene>
<feature type="transmembrane region" description="Helical" evidence="6">
    <location>
        <begin position="112"/>
        <end position="132"/>
    </location>
</feature>
<dbReference type="Proteomes" id="UP000663832">
    <property type="component" value="Unassembled WGS sequence"/>
</dbReference>
<comment type="caution">
    <text evidence="8">The sequence shown here is derived from an EMBL/GenBank/DDBJ whole genome shotgun (WGS) entry which is preliminary data.</text>
</comment>
<evidence type="ECO:0000256" key="4">
    <source>
        <dbReference type="ARBA" id="ARBA00022989"/>
    </source>
</evidence>
<dbReference type="Gene3D" id="2.130.10.130">
    <property type="entry name" value="Integrin alpha, N-terminal"/>
    <property type="match status" value="1"/>
</dbReference>
<dbReference type="PANTHER" id="PTHR46580">
    <property type="entry name" value="SENSOR KINASE-RELATED"/>
    <property type="match status" value="1"/>
</dbReference>
<feature type="non-terminal residue" evidence="8">
    <location>
        <position position="1"/>
    </location>
</feature>
<evidence type="ECO:0000313" key="11">
    <source>
        <dbReference type="Proteomes" id="UP000663877"/>
    </source>
</evidence>
<feature type="transmembrane region" description="Helical" evidence="6">
    <location>
        <begin position="261"/>
        <end position="285"/>
    </location>
</feature>
<name>A0A815XHB7_9BILA</name>
<dbReference type="GO" id="GO:0016020">
    <property type="term" value="C:membrane"/>
    <property type="evidence" value="ECO:0007669"/>
    <property type="project" value="UniProtKB-SubCell"/>
</dbReference>
<feature type="transmembrane region" description="Helical" evidence="6">
    <location>
        <begin position="186"/>
        <end position="204"/>
    </location>
</feature>
<evidence type="ECO:0000256" key="5">
    <source>
        <dbReference type="ARBA" id="ARBA00023136"/>
    </source>
</evidence>
<dbReference type="PROSITE" id="PS50262">
    <property type="entry name" value="G_PROTEIN_RECEP_F1_2"/>
    <property type="match status" value="1"/>
</dbReference>
<dbReference type="InterPro" id="IPR028994">
    <property type="entry name" value="Integrin_alpha_N"/>
</dbReference>
<evidence type="ECO:0000256" key="3">
    <source>
        <dbReference type="ARBA" id="ARBA00022729"/>
    </source>
</evidence>
<keyword evidence="5 6" id="KW-0472">Membrane</keyword>
<dbReference type="Gene3D" id="2.30.30.100">
    <property type="match status" value="2"/>
</dbReference>
<accession>A0A815XHB7</accession>
<dbReference type="AlphaFoldDB" id="A0A815XHB7"/>
<feature type="transmembrane region" description="Helical" evidence="6">
    <location>
        <begin position="25"/>
        <end position="45"/>
    </location>
</feature>
<organism evidence="8 11">
    <name type="scientific">Adineta steineri</name>
    <dbReference type="NCBI Taxonomy" id="433720"/>
    <lineage>
        <taxon>Eukaryota</taxon>
        <taxon>Metazoa</taxon>
        <taxon>Spiralia</taxon>
        <taxon>Gnathifera</taxon>
        <taxon>Rotifera</taxon>
        <taxon>Eurotatoria</taxon>
        <taxon>Bdelloidea</taxon>
        <taxon>Adinetida</taxon>
        <taxon>Adinetidae</taxon>
        <taxon>Adineta</taxon>
    </lineage>
</organism>
<reference evidence="8" key="1">
    <citation type="submission" date="2021-02" db="EMBL/GenBank/DDBJ databases">
        <authorList>
            <person name="Nowell W R."/>
        </authorList>
    </citation>
    <scope>NUCLEOTIDE SEQUENCE</scope>
</reference>
<evidence type="ECO:0000256" key="2">
    <source>
        <dbReference type="ARBA" id="ARBA00022692"/>
    </source>
</evidence>
<dbReference type="EMBL" id="CAJNOI010005005">
    <property type="protein sequence ID" value="CAF1557508.1"/>
    <property type="molecule type" value="Genomic_DNA"/>
</dbReference>
<feature type="transmembrane region" description="Helical" evidence="6">
    <location>
        <begin position="329"/>
        <end position="351"/>
    </location>
</feature>
<keyword evidence="10" id="KW-1185">Reference proteome</keyword>
<dbReference type="OrthoDB" id="10085813at2759"/>
<feature type="domain" description="G-protein coupled receptors family 1 profile" evidence="7">
    <location>
        <begin position="4"/>
        <end position="278"/>
    </location>
</feature>
<dbReference type="InterPro" id="IPR013517">
    <property type="entry name" value="FG-GAP"/>
</dbReference>
<dbReference type="EMBL" id="CAJNOM010005405">
    <property type="protein sequence ID" value="CAF1663556.1"/>
    <property type="molecule type" value="Genomic_DNA"/>
</dbReference>
<comment type="subcellular location">
    <subcellularLocation>
        <location evidence="1">Membrane</location>
    </subcellularLocation>
</comment>
<proteinExistence type="predicted"/>
<evidence type="ECO:0000313" key="9">
    <source>
        <dbReference type="EMBL" id="CAF1663556.1"/>
    </source>
</evidence>
<evidence type="ECO:0000313" key="8">
    <source>
        <dbReference type="EMBL" id="CAF1557508.1"/>
    </source>
</evidence>
<feature type="transmembrane region" description="Helical" evidence="6">
    <location>
        <begin position="225"/>
        <end position="249"/>
    </location>
</feature>
<sequence length="821" mass="92864">GIIGNTLGLFIFCSSRRSWRISSTYTFFASSSSIINVFCMLRYTIVLHSTSRNTLHDLVGHKWWACKLYEFSFSFRVISSWITLFWMFERLTCVSRKLRLLSERCEPYKIKFIVPVVMMIIILSCVILPPVYMYQPQIISNDILNSTLNKMYCDLHGNVSIKWQLYFHEIHLGMNHFTIRCVFSELFPTGAIIFFNTYIVYCLVSKHRRLHARSIYKLRKKQSRTTSWMNIVLILHSSLFLASLLLHITGHFTIVEAHESWWVLLSILINCSLNFYVYCLSGTAFRNELRRLIQKCKILMISTLQSCQNRREQSSDGPRSTYEMNNMRVFAPFIFVFLPIAHINYSQFFVLKSDQNPNNNSYSSNISCFDSHTSNDVSFCAPKNICSNVELCNPITGECASNTSVCVVNSCCLSKNICLPLLWINLCSLKSSEAPIINNTARQADREVSIIDSTTKQTNEEVSTTTTAAQAPIELCQFSFPNMATYTVDYGPMGIVTGDINNDNRMDIIVSNHDSDTISILLSNRNGEFPTQEKIKTTRGPQRLTLHDLNNDNKLDLVISNSMDNTISIHYGYGNGSFTNEIILSTDITPDWVGISDLNHDNLSDFVVAHDGHNNIGIYLNYGNGNFSLLTTYTIISLPVGVVVDDFNNDNHKDIVVTNYFHHSASIFFGYGNGSFAKPTIFLTGLSPFSIAISDFDKDNKKDLVIVNYGDNTISIFLGFGNGSFKQEKKISTGFNPYDVAIGDFNKDNAKDIVVTNSNSHSFSIYLGIGDGDFLHEMRYSTGDEPHNIIINDFNGDNKDDVAVINWGNSNIGVFLNVCEP</sequence>
<protein>
    <recommendedName>
        <fullName evidence="7">G-protein coupled receptors family 1 profile domain-containing protein</fullName>
    </recommendedName>
</protein>
<evidence type="ECO:0000313" key="10">
    <source>
        <dbReference type="Proteomes" id="UP000663832"/>
    </source>
</evidence>
<dbReference type="Proteomes" id="UP000663877">
    <property type="component" value="Unassembled WGS sequence"/>
</dbReference>
<dbReference type="SUPFAM" id="SSF69318">
    <property type="entry name" value="Integrin alpha N-terminal domain"/>
    <property type="match status" value="1"/>
</dbReference>
<dbReference type="PANTHER" id="PTHR46580:SF4">
    <property type="entry name" value="ATP_GTP-BINDING PROTEIN"/>
    <property type="match status" value="1"/>
</dbReference>